<evidence type="ECO:0000256" key="5">
    <source>
        <dbReference type="ARBA" id="ARBA00022806"/>
    </source>
</evidence>
<dbReference type="PANTHER" id="PTHR47964:SF1">
    <property type="entry name" value="ATP-DEPENDENT DNA HELICASE HOMOLOG RECG, CHLOROPLASTIC"/>
    <property type="match status" value="1"/>
</dbReference>
<keyword evidence="8 9" id="KW-0234">DNA repair</keyword>
<dbReference type="PROSITE" id="PS51194">
    <property type="entry name" value="HELICASE_CTER"/>
    <property type="match status" value="1"/>
</dbReference>
<gene>
    <name evidence="9 12" type="primary">mfd</name>
    <name evidence="12" type="ORF">WFA24289_00823</name>
</gene>
<evidence type="ECO:0000256" key="3">
    <source>
        <dbReference type="ARBA" id="ARBA00022763"/>
    </source>
</evidence>
<dbReference type="Pfam" id="PF00271">
    <property type="entry name" value="Helicase_C"/>
    <property type="match status" value="1"/>
</dbReference>
<dbReference type="SUPFAM" id="SSF141259">
    <property type="entry name" value="CarD-like"/>
    <property type="match status" value="1"/>
</dbReference>
<dbReference type="SUPFAM" id="SSF143517">
    <property type="entry name" value="TRCF domain-like"/>
    <property type="match status" value="1"/>
</dbReference>
<evidence type="ECO:0000256" key="9">
    <source>
        <dbReference type="HAMAP-Rule" id="MF_00969"/>
    </source>
</evidence>
<keyword evidence="4 9" id="KW-0378">Hydrolase</keyword>
<protein>
    <recommendedName>
        <fullName evidence="9">Transcription-repair-coupling factor</fullName>
        <shortName evidence="9">TRCF</shortName>
        <ecNumber evidence="9">3.6.4.-</ecNumber>
    </recommendedName>
</protein>
<evidence type="ECO:0000259" key="11">
    <source>
        <dbReference type="PROSITE" id="PS51194"/>
    </source>
</evidence>
<dbReference type="RefSeq" id="WP_230096582.1">
    <property type="nucleotide sequence ID" value="NZ_CAKKNS010000003.1"/>
</dbReference>
<evidence type="ECO:0000256" key="1">
    <source>
        <dbReference type="ARBA" id="ARBA00022490"/>
    </source>
</evidence>
<dbReference type="SMART" id="SM01058">
    <property type="entry name" value="CarD_TRCF"/>
    <property type="match status" value="1"/>
</dbReference>
<dbReference type="Gene3D" id="3.40.50.300">
    <property type="entry name" value="P-loop containing nucleotide triphosphate hydrolases"/>
    <property type="match status" value="2"/>
</dbReference>
<evidence type="ECO:0000259" key="10">
    <source>
        <dbReference type="PROSITE" id="PS51192"/>
    </source>
</evidence>
<keyword evidence="13" id="KW-1185">Reference proteome</keyword>
<dbReference type="PANTHER" id="PTHR47964">
    <property type="entry name" value="ATP-DEPENDENT DNA HELICASE HOMOLOG RECG, CHLOROPLASTIC"/>
    <property type="match status" value="1"/>
</dbReference>
<keyword evidence="5" id="KW-0347">Helicase</keyword>
<dbReference type="GO" id="GO:0016787">
    <property type="term" value="F:hydrolase activity"/>
    <property type="evidence" value="ECO:0007669"/>
    <property type="project" value="UniProtKB-KW"/>
</dbReference>
<evidence type="ECO:0000313" key="12">
    <source>
        <dbReference type="EMBL" id="CAH0416519.1"/>
    </source>
</evidence>
<dbReference type="InterPro" id="IPR011545">
    <property type="entry name" value="DEAD/DEAH_box_helicase_dom"/>
</dbReference>
<sequence>MQIQDLIAQTDEFKNVLEHLIPHTRQLITGLTGSARTTYYASFFANLTQPQLIVADNQLHADQIIEDLKNFINDEQIFNFPAEDRIEVELATASPDARAARIAALTALLSEQPVIVVTTLAGVRKKLTPPSIFKAANLQLDFVTEYQFESLQPSLLMMGYEQVKMVDKPGDFAIRGSIIDIYPFGVENPVRVDFFDTMIDSMRFFDIVSQKSLATIEQFTVRPVNEFILDEPTLVNGQAKLADAMTTVRTSLTGAAKKHLTDYFTPLLADNALTQAQELNIYIDYFYPQTASIVDYLSDQGVLIFEDLAHLQDSEQQLITNDAEWITNRLAQQKVLPQVEVAHRLLNIVHHSGHAQMIVSQFQKGIGKLKLDNLVQVNSRVMQQFFGQLPLLKSEMERWYKQKYTVLILANTQDRISEIQRILADFEISVTIVKVDELQAQLVQVLTGQLHSGFELTTQRLAVLTENEIFASVRKKARPKRQTLANAERIKSYSELKVGDYVVHVNHGIGVYEGMQTLEVHGVHQDYITIGYQKDAKIFIPASQLNLVQKYVGAEDKTPKINKLGGVEWAKTKRKVASQIEDIADQLIALYAEREAAQGFAFSHNEAAMQTFADAFPYTETPDQLRSTAEVLADMEKQRPMDRLLVGDVGFGKTEVAFRAAYKAFLDQKQVAILVPTTILAQQHFESMQARFAEFGVKLGLLSRFQTPKQIKETIAGLKNHTIDIVVGTHRVLSKDVVFADIGLLIVDEEQRFGVKHKERLKELKTNVDVLTLTATPIPRTLHMSMLGVRDLSVIETPPANRYPIQTYVMEQNGGVIADAIEREMGRQGQVFYLHNRVNDIEKVTGYLGALVPEARIVYAHGQMTENQLETVLYDFINREYDVLVATTIIETGVDIPNANTLIIENADHMGLAQLYQLRGRVGRSSRVAYAYFTYPINQSLNEESEKRLEAIRDFTELGSGFKIAMRDLSIRGAGNLLGKQQHGFIDSVGYDLYTQMLTEAVAKKRGQGQTKVSDAEIDLTIEAYIPTTYIEDQGQKIEMYRRIRQAITEPQFIEVEEDLLDRFGEYPTEVSNLLQISRLKTLADSALVEKIWQENNFIFVQFSASAVKALSMETVMTNMAHTKLRSAIGQGTNDALKIKFVIQPNMTQSIWFTELSNYLQAIVSSQQIGEEKDGQ</sequence>
<dbReference type="Pfam" id="PF00270">
    <property type="entry name" value="DEAD"/>
    <property type="match status" value="1"/>
</dbReference>
<keyword evidence="7 9" id="KW-0238">DNA-binding</keyword>
<dbReference type="HAMAP" id="MF_00969">
    <property type="entry name" value="TRCF"/>
    <property type="match status" value="1"/>
</dbReference>
<feature type="domain" description="Helicase C-terminal" evidence="11">
    <location>
        <begin position="816"/>
        <end position="970"/>
    </location>
</feature>
<dbReference type="NCBIfam" id="TIGR00580">
    <property type="entry name" value="mfd"/>
    <property type="match status" value="1"/>
</dbReference>
<keyword evidence="6 9" id="KW-0067">ATP-binding</keyword>
<evidence type="ECO:0000256" key="4">
    <source>
        <dbReference type="ARBA" id="ARBA00022801"/>
    </source>
</evidence>
<dbReference type="InterPro" id="IPR027417">
    <property type="entry name" value="P-loop_NTPase"/>
</dbReference>
<name>A0ABM8Z5K8_9LACO</name>
<dbReference type="EC" id="3.6.4.-" evidence="9"/>
<keyword evidence="2 9" id="KW-0547">Nucleotide-binding</keyword>
<dbReference type="InterPro" id="IPR003711">
    <property type="entry name" value="CarD-like/TRCF_RID"/>
</dbReference>
<dbReference type="Gene3D" id="3.30.2060.10">
    <property type="entry name" value="Penicillin-binding protein 1b domain"/>
    <property type="match status" value="1"/>
</dbReference>
<comment type="similarity">
    <text evidence="9">In the N-terminal section; belongs to the UvrB family.</text>
</comment>
<reference evidence="12 13" key="1">
    <citation type="submission" date="2021-11" db="EMBL/GenBank/DDBJ databases">
        <authorList>
            <person name="Depoorter E."/>
        </authorList>
    </citation>
    <scope>NUCLEOTIDE SEQUENCE [LARGE SCALE GENOMIC DNA]</scope>
    <source>
        <strain evidence="12 13">LMG 24289</strain>
    </source>
</reference>
<dbReference type="PROSITE" id="PS51192">
    <property type="entry name" value="HELICASE_ATP_BIND_1"/>
    <property type="match status" value="1"/>
</dbReference>
<dbReference type="InterPro" id="IPR005118">
    <property type="entry name" value="TRCF_C"/>
</dbReference>
<dbReference type="SMART" id="SM00487">
    <property type="entry name" value="DEXDc"/>
    <property type="match status" value="1"/>
</dbReference>
<evidence type="ECO:0000256" key="2">
    <source>
        <dbReference type="ARBA" id="ARBA00022741"/>
    </source>
</evidence>
<keyword evidence="3 9" id="KW-0227">DNA damage</keyword>
<dbReference type="CDD" id="cd17991">
    <property type="entry name" value="DEXHc_TRCF"/>
    <property type="match status" value="1"/>
</dbReference>
<dbReference type="Gene3D" id="3.90.1150.50">
    <property type="entry name" value="Transcription-repair-coupling factor, D7 domain"/>
    <property type="match status" value="1"/>
</dbReference>
<evidence type="ECO:0000256" key="6">
    <source>
        <dbReference type="ARBA" id="ARBA00022840"/>
    </source>
</evidence>
<dbReference type="InterPro" id="IPR001650">
    <property type="entry name" value="Helicase_C-like"/>
</dbReference>
<keyword evidence="1 9" id="KW-0963">Cytoplasm</keyword>
<dbReference type="InterPro" id="IPR004576">
    <property type="entry name" value="Mfd"/>
</dbReference>
<evidence type="ECO:0000256" key="7">
    <source>
        <dbReference type="ARBA" id="ARBA00023125"/>
    </source>
</evidence>
<dbReference type="SMART" id="SM00490">
    <property type="entry name" value="HELICc"/>
    <property type="match status" value="1"/>
</dbReference>
<dbReference type="InterPro" id="IPR048635">
    <property type="entry name" value="MFD_D3"/>
</dbReference>
<dbReference type="EMBL" id="CAKKNS010000003">
    <property type="protein sequence ID" value="CAH0416519.1"/>
    <property type="molecule type" value="Genomic_DNA"/>
</dbReference>
<dbReference type="SMART" id="SM00982">
    <property type="entry name" value="TRCF"/>
    <property type="match status" value="1"/>
</dbReference>
<feature type="domain" description="Helicase ATP-binding" evidence="10">
    <location>
        <begin position="634"/>
        <end position="795"/>
    </location>
</feature>
<comment type="caution">
    <text evidence="12">The sequence shown here is derived from an EMBL/GenBank/DDBJ whole genome shotgun (WGS) entry which is preliminary data.</text>
</comment>
<dbReference type="Pfam" id="PF17757">
    <property type="entry name" value="UvrB_inter"/>
    <property type="match status" value="1"/>
</dbReference>
<comment type="similarity">
    <text evidence="9">In the C-terminal section; belongs to the helicase family. RecG subfamily.</text>
</comment>
<dbReference type="Gene3D" id="3.40.50.11180">
    <property type="match status" value="1"/>
</dbReference>
<proteinExistence type="inferred from homology"/>
<dbReference type="Gene3D" id="2.40.10.170">
    <property type="match status" value="1"/>
</dbReference>
<comment type="subcellular location">
    <subcellularLocation>
        <location evidence="9">Cytoplasm</location>
    </subcellularLocation>
</comment>
<dbReference type="Pfam" id="PF02559">
    <property type="entry name" value="CarD_TRCF_RID"/>
    <property type="match status" value="1"/>
</dbReference>
<dbReference type="Proteomes" id="UP000789707">
    <property type="component" value="Unassembled WGS sequence"/>
</dbReference>
<comment type="function">
    <text evidence="9">Couples transcription and DNA repair by recognizing RNA polymerase (RNAP) stalled at DNA lesions. Mediates ATP-dependent release of RNAP and its truncated transcript from the DNA, and recruitment of nucleotide excision repair machinery to the damaged site.</text>
</comment>
<evidence type="ECO:0000313" key="13">
    <source>
        <dbReference type="Proteomes" id="UP000789707"/>
    </source>
</evidence>
<dbReference type="InterPro" id="IPR037235">
    <property type="entry name" value="TRCF-like_C_D7"/>
</dbReference>
<dbReference type="InterPro" id="IPR014001">
    <property type="entry name" value="Helicase_ATP-bd"/>
</dbReference>
<dbReference type="Pfam" id="PF03461">
    <property type="entry name" value="TRCF"/>
    <property type="match status" value="1"/>
</dbReference>
<organism evidence="12 13">
    <name type="scientific">Periweissella fabaria</name>
    <dbReference type="NCBI Taxonomy" id="546157"/>
    <lineage>
        <taxon>Bacteria</taxon>
        <taxon>Bacillati</taxon>
        <taxon>Bacillota</taxon>
        <taxon>Bacilli</taxon>
        <taxon>Lactobacillales</taxon>
        <taxon>Lactobacillaceae</taxon>
        <taxon>Periweissella</taxon>
    </lineage>
</organism>
<accession>A0ABM8Z5K8</accession>
<dbReference type="Pfam" id="PF21132">
    <property type="entry name" value="MFD_D3"/>
    <property type="match status" value="1"/>
</dbReference>
<dbReference type="InterPro" id="IPR041471">
    <property type="entry name" value="UvrB_inter"/>
</dbReference>
<dbReference type="InterPro" id="IPR047112">
    <property type="entry name" value="RecG/Mfd"/>
</dbReference>
<dbReference type="SUPFAM" id="SSF52540">
    <property type="entry name" value="P-loop containing nucleoside triphosphate hydrolases"/>
    <property type="match status" value="4"/>
</dbReference>
<dbReference type="InterPro" id="IPR036101">
    <property type="entry name" value="CarD-like/TRCF_RID_sf"/>
</dbReference>
<evidence type="ECO:0000256" key="8">
    <source>
        <dbReference type="ARBA" id="ARBA00023204"/>
    </source>
</evidence>